<dbReference type="InterPro" id="IPR010981">
    <property type="entry name" value="SinR/SinI_dimer_dom"/>
</dbReference>
<keyword evidence="2" id="KW-0238">DNA-binding</keyword>
<proteinExistence type="predicted"/>
<dbReference type="GO" id="GO:0003677">
    <property type="term" value="F:DNA binding"/>
    <property type="evidence" value="ECO:0007669"/>
    <property type="project" value="UniProtKB-KW"/>
</dbReference>
<dbReference type="SUPFAM" id="SSF47406">
    <property type="entry name" value="SinR repressor dimerisation domain-like"/>
    <property type="match status" value="1"/>
</dbReference>
<keyword evidence="3" id="KW-1185">Reference proteome</keyword>
<dbReference type="Pfam" id="PF08671">
    <property type="entry name" value="SinI"/>
    <property type="match status" value="1"/>
</dbReference>
<dbReference type="PROSITE" id="PS51500">
    <property type="entry name" value="SIN"/>
    <property type="match status" value="1"/>
</dbReference>
<dbReference type="EMBL" id="JAGVRK010000001">
    <property type="protein sequence ID" value="MBS2969630.1"/>
    <property type="molecule type" value="Genomic_DNA"/>
</dbReference>
<feature type="domain" description="Sin" evidence="1">
    <location>
        <begin position="1"/>
        <end position="39"/>
    </location>
</feature>
<accession>A0ABS5LFW8</accession>
<evidence type="ECO:0000313" key="2">
    <source>
        <dbReference type="EMBL" id="MBS2969630.1"/>
    </source>
</evidence>
<organism evidence="2 3">
    <name type="scientific">Metabacillus flavus</name>
    <dbReference type="NCBI Taxonomy" id="2823519"/>
    <lineage>
        <taxon>Bacteria</taxon>
        <taxon>Bacillati</taxon>
        <taxon>Bacillota</taxon>
        <taxon>Bacilli</taxon>
        <taxon>Bacillales</taxon>
        <taxon>Bacillaceae</taxon>
        <taxon>Metabacillus</taxon>
    </lineage>
</organism>
<dbReference type="Proteomes" id="UP000682403">
    <property type="component" value="Unassembled WGS sequence"/>
</dbReference>
<dbReference type="InterPro" id="IPR036281">
    <property type="entry name" value="SinR/SinI_dimer_dom_sf"/>
</dbReference>
<protein>
    <submittedName>
        <fullName evidence="2">DNA-binding anti-repressor SinI</fullName>
    </submittedName>
</protein>
<comment type="caution">
    <text evidence="2">The sequence shown here is derived from an EMBL/GenBank/DDBJ whole genome shotgun (WGS) entry which is preliminary data.</text>
</comment>
<evidence type="ECO:0000313" key="3">
    <source>
        <dbReference type="Proteomes" id="UP000682403"/>
    </source>
</evidence>
<gene>
    <name evidence="2" type="primary">sinI</name>
    <name evidence="2" type="ORF">J9317_12725</name>
</gene>
<reference evidence="2 3" key="1">
    <citation type="submission" date="2021-04" db="EMBL/GenBank/DDBJ databases">
        <title>Metabacillus sp. strain KIGAM252 whole genome sequence.</title>
        <authorList>
            <person name="Seo M.-J."/>
            <person name="Cho E.-S."/>
            <person name="Hwang C.Y."/>
            <person name="Yoon D.J."/>
        </authorList>
    </citation>
    <scope>NUCLEOTIDE SEQUENCE [LARGE SCALE GENOMIC DNA]</scope>
    <source>
        <strain evidence="2 3">KIGAM252</strain>
    </source>
</reference>
<dbReference type="RefSeq" id="WP_211559147.1">
    <property type="nucleotide sequence ID" value="NZ_JAGVRK010000001.1"/>
</dbReference>
<evidence type="ECO:0000259" key="1">
    <source>
        <dbReference type="PROSITE" id="PS51500"/>
    </source>
</evidence>
<sequence>MMITEKNMVSEEEWIELLIEARKLGMTPDDVRTFLFKGELVTSQ</sequence>
<name>A0ABS5LFW8_9BACI</name>